<feature type="region of interest" description="Disordered" evidence="5">
    <location>
        <begin position="104"/>
        <end position="159"/>
    </location>
</feature>
<dbReference type="GO" id="GO:0016020">
    <property type="term" value="C:membrane"/>
    <property type="evidence" value="ECO:0007669"/>
    <property type="project" value="UniProtKB-SubCell"/>
</dbReference>
<sequence>MLPATSGGSIEFFVGHYPTTTKSTTAAAITTITLTSTSTTVFLGKTAVPALTATSQPVHTTDNTSTHSTTGFTTAAKIGTAVGVTAFGLLVLAALGFILLRRRSQKRDKQQQQEDNNFVAGGDNGIKPPSDDTIDDPYTHNIGLALGDPNEASPVFDPHTHASFELHSNSMQCLPSQVSEANLYNLGSPSTLSSMRIPGGHGSQGREVGHRGEHGDGKAGPSKVSELPLAELPG</sequence>
<feature type="region of interest" description="Disordered" evidence="5">
    <location>
        <begin position="189"/>
        <end position="234"/>
    </location>
</feature>
<keyword evidence="3 6" id="KW-1133">Transmembrane helix</keyword>
<evidence type="ECO:0000313" key="8">
    <source>
        <dbReference type="Proteomes" id="UP001320245"/>
    </source>
</evidence>
<evidence type="ECO:0000256" key="4">
    <source>
        <dbReference type="ARBA" id="ARBA00023136"/>
    </source>
</evidence>
<name>A0AAN9UEV5_9PEZI</name>
<keyword evidence="4 6" id="KW-0472">Membrane</keyword>
<keyword evidence="2 6" id="KW-0812">Transmembrane</keyword>
<evidence type="ECO:0000256" key="1">
    <source>
        <dbReference type="ARBA" id="ARBA00004167"/>
    </source>
</evidence>
<dbReference type="GO" id="GO:0071944">
    <property type="term" value="C:cell periphery"/>
    <property type="evidence" value="ECO:0007669"/>
    <property type="project" value="UniProtKB-ARBA"/>
</dbReference>
<evidence type="ECO:0000313" key="7">
    <source>
        <dbReference type="EMBL" id="KAK7746437.1"/>
    </source>
</evidence>
<feature type="compositionally biased region" description="Basic and acidic residues" evidence="5">
    <location>
        <begin position="207"/>
        <end position="217"/>
    </location>
</feature>
<protein>
    <submittedName>
        <fullName evidence="7">Uncharacterized protein</fullName>
    </submittedName>
</protein>
<comment type="caution">
    <text evidence="7">The sequence shown here is derived from an EMBL/GenBank/DDBJ whole genome shotgun (WGS) entry which is preliminary data.</text>
</comment>
<dbReference type="CDD" id="cd12087">
    <property type="entry name" value="TM_EGFR-like"/>
    <property type="match status" value="1"/>
</dbReference>
<evidence type="ECO:0000256" key="6">
    <source>
        <dbReference type="SAM" id="Phobius"/>
    </source>
</evidence>
<feature type="transmembrane region" description="Helical" evidence="6">
    <location>
        <begin position="78"/>
        <end position="100"/>
    </location>
</feature>
<reference evidence="7 8" key="1">
    <citation type="journal article" date="2023" name="PLoS ONE">
        <title>Cytospora paraplurivora sp. nov. isolated from orchards with fruit tree decline syndrome in Ontario, Canada.</title>
        <authorList>
            <person name="Ilyukhin E."/>
            <person name="Nguyen H.D.T."/>
            <person name="Castle A.J."/>
            <person name="Ellouze W."/>
        </authorList>
    </citation>
    <scope>NUCLEOTIDE SEQUENCE [LARGE SCALE GENOMIC DNA]</scope>
    <source>
        <strain evidence="7 8">FDS-564</strain>
    </source>
</reference>
<organism evidence="7 8">
    <name type="scientific">Cytospora paraplurivora</name>
    <dbReference type="NCBI Taxonomy" id="2898453"/>
    <lineage>
        <taxon>Eukaryota</taxon>
        <taxon>Fungi</taxon>
        <taxon>Dikarya</taxon>
        <taxon>Ascomycota</taxon>
        <taxon>Pezizomycotina</taxon>
        <taxon>Sordariomycetes</taxon>
        <taxon>Sordariomycetidae</taxon>
        <taxon>Diaporthales</taxon>
        <taxon>Cytosporaceae</taxon>
        <taxon>Cytospora</taxon>
    </lineage>
</organism>
<dbReference type="Proteomes" id="UP001320245">
    <property type="component" value="Unassembled WGS sequence"/>
</dbReference>
<evidence type="ECO:0000256" key="5">
    <source>
        <dbReference type="SAM" id="MobiDB-lite"/>
    </source>
</evidence>
<accession>A0AAN9UEV5</accession>
<comment type="subcellular location">
    <subcellularLocation>
        <location evidence="1">Membrane</location>
        <topology evidence="1">Single-pass membrane protein</topology>
    </subcellularLocation>
</comment>
<dbReference type="PANTHER" id="PTHR15549:SF30">
    <property type="entry name" value="MID2 DOMAIN-CONTAINING PROTEIN"/>
    <property type="match status" value="1"/>
</dbReference>
<dbReference type="InterPro" id="IPR051694">
    <property type="entry name" value="Immunoregulatory_rcpt-like"/>
</dbReference>
<dbReference type="PANTHER" id="PTHR15549">
    <property type="entry name" value="PAIRED IMMUNOGLOBULIN-LIKE TYPE 2 RECEPTOR"/>
    <property type="match status" value="1"/>
</dbReference>
<dbReference type="EMBL" id="JAJSPL020000006">
    <property type="protein sequence ID" value="KAK7746437.1"/>
    <property type="molecule type" value="Genomic_DNA"/>
</dbReference>
<dbReference type="AlphaFoldDB" id="A0AAN9UEV5"/>
<proteinExistence type="predicted"/>
<evidence type="ECO:0000256" key="3">
    <source>
        <dbReference type="ARBA" id="ARBA00022989"/>
    </source>
</evidence>
<evidence type="ECO:0000256" key="2">
    <source>
        <dbReference type="ARBA" id="ARBA00022692"/>
    </source>
</evidence>
<keyword evidence="8" id="KW-1185">Reference proteome</keyword>
<gene>
    <name evidence="7" type="ORF">SLS53_002396</name>
</gene>